<dbReference type="PIRSF" id="PIRSF000103">
    <property type="entry name" value="HIBADH"/>
    <property type="match status" value="1"/>
</dbReference>
<dbReference type="PANTHER" id="PTHR22981:SF7">
    <property type="entry name" value="3-HYDROXYISOBUTYRATE DEHYDROGENASE, MITOCHONDRIAL"/>
    <property type="match status" value="1"/>
</dbReference>
<name>A0A0W0XN73_9GAMM</name>
<protein>
    <recommendedName>
        <fullName evidence="6">3-hydroxyisobutyrate dehydrogenase</fullName>
        <shortName evidence="6">HIBADH</shortName>
        <ecNumber evidence="6">1.1.1.31</ecNumber>
    </recommendedName>
</protein>
<dbReference type="Pfam" id="PF03446">
    <property type="entry name" value="NAD_binding_2"/>
    <property type="match status" value="1"/>
</dbReference>
<keyword evidence="4 6" id="KW-0520">NAD</keyword>
<evidence type="ECO:0000256" key="2">
    <source>
        <dbReference type="ARBA" id="ARBA00022456"/>
    </source>
</evidence>
<dbReference type="InterPro" id="IPR006115">
    <property type="entry name" value="6PGDH_NADP-bd"/>
</dbReference>
<reference evidence="9 10" key="1">
    <citation type="submission" date="2015-11" db="EMBL/GenBank/DDBJ databases">
        <title>Genomic analysis of 38 Legionella species identifies large and diverse effector repertoires.</title>
        <authorList>
            <person name="Burstein D."/>
            <person name="Amaro F."/>
            <person name="Zusman T."/>
            <person name="Lifshitz Z."/>
            <person name="Cohen O."/>
            <person name="Gilbert J.A."/>
            <person name="Pupko T."/>
            <person name="Shuman H.A."/>
            <person name="Segal G."/>
        </authorList>
    </citation>
    <scope>NUCLEOTIDE SEQUENCE [LARGE SCALE GENOMIC DNA]</scope>
    <source>
        <strain evidence="9 10">WA-270A-C2</strain>
    </source>
</reference>
<evidence type="ECO:0000256" key="3">
    <source>
        <dbReference type="ARBA" id="ARBA00023002"/>
    </source>
</evidence>
<dbReference type="PATRIC" id="fig|458.5.peg.2955"/>
<evidence type="ECO:0000259" key="7">
    <source>
        <dbReference type="Pfam" id="PF03446"/>
    </source>
</evidence>
<evidence type="ECO:0000256" key="5">
    <source>
        <dbReference type="PIRSR" id="PIRSR000103-1"/>
    </source>
</evidence>
<dbReference type="NCBIfam" id="TIGR01692">
    <property type="entry name" value="HIBADH"/>
    <property type="match status" value="1"/>
</dbReference>
<dbReference type="GO" id="GO:0051287">
    <property type="term" value="F:NAD binding"/>
    <property type="evidence" value="ECO:0007669"/>
    <property type="project" value="InterPro"/>
</dbReference>
<dbReference type="InterPro" id="IPR002204">
    <property type="entry name" value="3-OH-isobutyrate_DH-rel_CS"/>
</dbReference>
<feature type="active site" evidence="5">
    <location>
        <position position="170"/>
    </location>
</feature>
<dbReference type="UniPathway" id="UPA00362"/>
<dbReference type="GO" id="GO:0006574">
    <property type="term" value="P:L-valine catabolic process"/>
    <property type="evidence" value="ECO:0007669"/>
    <property type="project" value="UniProtKB-UniPathway"/>
</dbReference>
<dbReference type="Gene3D" id="3.40.50.720">
    <property type="entry name" value="NAD(P)-binding Rossmann-like Domain"/>
    <property type="match status" value="1"/>
</dbReference>
<comment type="pathway">
    <text evidence="6">Amino-acid degradation; L-valine degradation.</text>
</comment>
<evidence type="ECO:0000313" key="9">
    <source>
        <dbReference type="EMBL" id="KTD46037.1"/>
    </source>
</evidence>
<dbReference type="STRING" id="458.Lrub_2834"/>
<keyword evidence="3 6" id="KW-0560">Oxidoreductase</keyword>
<evidence type="ECO:0000313" key="10">
    <source>
        <dbReference type="Proteomes" id="UP000054608"/>
    </source>
</evidence>
<organism evidence="9 10">
    <name type="scientific">Legionella rubrilucens</name>
    <dbReference type="NCBI Taxonomy" id="458"/>
    <lineage>
        <taxon>Bacteria</taxon>
        <taxon>Pseudomonadati</taxon>
        <taxon>Pseudomonadota</taxon>
        <taxon>Gammaproteobacteria</taxon>
        <taxon>Legionellales</taxon>
        <taxon>Legionellaceae</taxon>
        <taxon>Legionella</taxon>
    </lineage>
</organism>
<sequence>MARIGFVGLGHMGLPMAIRLIQAGHQVTGFDLQQEALTALANAGGLCAASISDVARENDCLITMLQTGEQVKRVCLGDDGLYAQANGRLHIDCSSIDVQSARYLHQHASANQVLALDAPVSGGVAGAEAGTLTFMVGGEMATLNQAMPILTAMGKKIIHTGEAGSGQAAKLCNNMILGISMIAVSEAFVLAEKLHLAADKLFEVVNSSSGQCWAMSKYVPVPNLLPDVPANRSYQPGFTAAMMLKDLNLSQQSAKAAGVETPLAAKATALYQQFNQQGFGELDFSAIIKSLECVES</sequence>
<dbReference type="InterPro" id="IPR011548">
    <property type="entry name" value="HIBADH"/>
</dbReference>
<dbReference type="PANTHER" id="PTHR22981">
    <property type="entry name" value="3-HYDROXYISOBUTYRATE DEHYDROGENASE-RELATED"/>
    <property type="match status" value="1"/>
</dbReference>
<dbReference type="Gene3D" id="1.10.1040.10">
    <property type="entry name" value="N-(1-d-carboxylethyl)-l-norvaline Dehydrogenase, domain 2"/>
    <property type="match status" value="1"/>
</dbReference>
<dbReference type="InterPro" id="IPR015815">
    <property type="entry name" value="HIBADH-related"/>
</dbReference>
<feature type="domain" description="3-hydroxyisobutyrate dehydrogenase-like NAD-binding" evidence="8">
    <location>
        <begin position="164"/>
        <end position="290"/>
    </location>
</feature>
<dbReference type="InterPro" id="IPR008927">
    <property type="entry name" value="6-PGluconate_DH-like_C_sf"/>
</dbReference>
<dbReference type="Proteomes" id="UP000054608">
    <property type="component" value="Unassembled WGS sequence"/>
</dbReference>
<dbReference type="GO" id="GO:0008442">
    <property type="term" value="F:3-hydroxyisobutyrate dehydrogenase activity"/>
    <property type="evidence" value="ECO:0007669"/>
    <property type="project" value="UniProtKB-EC"/>
</dbReference>
<dbReference type="FunFam" id="1.10.1040.10:FF:000006">
    <property type="entry name" value="3-hydroxyisobutyrate dehydrogenase"/>
    <property type="match status" value="1"/>
</dbReference>
<evidence type="ECO:0000259" key="8">
    <source>
        <dbReference type="Pfam" id="PF14833"/>
    </source>
</evidence>
<dbReference type="InterPro" id="IPR029154">
    <property type="entry name" value="HIBADH-like_NADP-bd"/>
</dbReference>
<dbReference type="InterPro" id="IPR036291">
    <property type="entry name" value="NAD(P)-bd_dom_sf"/>
</dbReference>
<dbReference type="RefSeq" id="WP_058532771.1">
    <property type="nucleotide sequence ID" value="NZ_CAAAIN010000004.1"/>
</dbReference>
<dbReference type="InterPro" id="IPR013328">
    <property type="entry name" value="6PGD_dom2"/>
</dbReference>
<evidence type="ECO:0000256" key="4">
    <source>
        <dbReference type="ARBA" id="ARBA00023027"/>
    </source>
</evidence>
<dbReference type="PROSITE" id="PS00895">
    <property type="entry name" value="3_HYDROXYISOBUT_DH"/>
    <property type="match status" value="1"/>
</dbReference>
<comment type="similarity">
    <text evidence="1 6">Belongs to the HIBADH-related family.</text>
</comment>
<dbReference type="Pfam" id="PF14833">
    <property type="entry name" value="NAD_binding_11"/>
    <property type="match status" value="1"/>
</dbReference>
<dbReference type="AlphaFoldDB" id="A0A0W0XN73"/>
<accession>A0A0W0XN73</accession>
<feature type="domain" description="6-phosphogluconate dehydrogenase NADP-binding" evidence="7">
    <location>
        <begin position="3"/>
        <end position="161"/>
    </location>
</feature>
<dbReference type="SUPFAM" id="SSF48179">
    <property type="entry name" value="6-phosphogluconate dehydrogenase C-terminal domain-like"/>
    <property type="match status" value="1"/>
</dbReference>
<dbReference type="SUPFAM" id="SSF51735">
    <property type="entry name" value="NAD(P)-binding Rossmann-fold domains"/>
    <property type="match status" value="1"/>
</dbReference>
<evidence type="ECO:0000256" key="1">
    <source>
        <dbReference type="ARBA" id="ARBA00009080"/>
    </source>
</evidence>
<evidence type="ECO:0000256" key="6">
    <source>
        <dbReference type="RuleBase" id="RU910714"/>
    </source>
</evidence>
<keyword evidence="10" id="KW-1185">Reference proteome</keyword>
<comment type="catalytic activity">
    <reaction evidence="6">
        <text>3-hydroxy-2-methylpropanoate + NAD(+) = 2-methyl-3-oxopropanoate + NADH + H(+)</text>
        <dbReference type="Rhea" id="RHEA:17681"/>
        <dbReference type="ChEBI" id="CHEBI:11805"/>
        <dbReference type="ChEBI" id="CHEBI:15378"/>
        <dbReference type="ChEBI" id="CHEBI:57540"/>
        <dbReference type="ChEBI" id="CHEBI:57700"/>
        <dbReference type="ChEBI" id="CHEBI:57945"/>
        <dbReference type="EC" id="1.1.1.31"/>
    </reaction>
</comment>
<dbReference type="EC" id="1.1.1.31" evidence="6"/>
<gene>
    <name evidence="9" type="ORF">Lrub_2834</name>
</gene>
<dbReference type="OrthoDB" id="9786703at2"/>
<dbReference type="EMBL" id="LNYT01000022">
    <property type="protein sequence ID" value="KTD46037.1"/>
    <property type="molecule type" value="Genomic_DNA"/>
</dbReference>
<dbReference type="GO" id="GO:0050661">
    <property type="term" value="F:NADP binding"/>
    <property type="evidence" value="ECO:0007669"/>
    <property type="project" value="InterPro"/>
</dbReference>
<proteinExistence type="inferred from homology"/>
<comment type="caution">
    <text evidence="9">The sequence shown here is derived from an EMBL/GenBank/DDBJ whole genome shotgun (WGS) entry which is preliminary data.</text>
</comment>
<keyword evidence="2 6" id="KW-0101">Branched-chain amino acid catabolism</keyword>